<evidence type="ECO:0000313" key="8">
    <source>
        <dbReference type="Proteomes" id="UP000000768"/>
    </source>
</evidence>
<dbReference type="InterPro" id="IPR027443">
    <property type="entry name" value="IPNS-like_sf"/>
</dbReference>
<reference evidence="7 8" key="1">
    <citation type="journal article" date="2009" name="Nature">
        <title>The Sorghum bicolor genome and the diversification of grasses.</title>
        <authorList>
            <person name="Paterson A.H."/>
            <person name="Bowers J.E."/>
            <person name="Bruggmann R."/>
            <person name="Dubchak I."/>
            <person name="Grimwood J."/>
            <person name="Gundlach H."/>
            <person name="Haberer G."/>
            <person name="Hellsten U."/>
            <person name="Mitros T."/>
            <person name="Poliakov A."/>
            <person name="Schmutz J."/>
            <person name="Spannagl M."/>
            <person name="Tang H."/>
            <person name="Wang X."/>
            <person name="Wicker T."/>
            <person name="Bharti A.K."/>
            <person name="Chapman J."/>
            <person name="Feltus F.A."/>
            <person name="Gowik U."/>
            <person name="Grigoriev I.V."/>
            <person name="Lyons E."/>
            <person name="Maher C.A."/>
            <person name="Martis M."/>
            <person name="Narechania A."/>
            <person name="Otillar R.P."/>
            <person name="Penning B.W."/>
            <person name="Salamov A.A."/>
            <person name="Wang Y."/>
            <person name="Zhang L."/>
            <person name="Carpita N.C."/>
            <person name="Freeling M."/>
            <person name="Gingle A.R."/>
            <person name="Hash C.T."/>
            <person name="Keller B."/>
            <person name="Klein P."/>
            <person name="Kresovich S."/>
            <person name="McCann M.C."/>
            <person name="Ming R."/>
            <person name="Peterson D.G."/>
            <person name="Mehboob-ur-Rahman"/>
            <person name="Ware D."/>
            <person name="Westhoff P."/>
            <person name="Mayer K.F."/>
            <person name="Messing J."/>
            <person name="Rokhsar D.S."/>
        </authorList>
    </citation>
    <scope>NUCLEOTIDE SEQUENCE [LARGE SCALE GENOMIC DNA]</scope>
    <source>
        <strain evidence="8">cv. BTx623</strain>
    </source>
</reference>
<dbReference type="InterPro" id="IPR005123">
    <property type="entry name" value="Oxoglu/Fe-dep_dioxygenase_dom"/>
</dbReference>
<accession>A0A1Z5RB23</accession>
<evidence type="ECO:0000256" key="3">
    <source>
        <dbReference type="ARBA" id="ARBA00023002"/>
    </source>
</evidence>
<dbReference type="Pfam" id="PF03171">
    <property type="entry name" value="2OG-FeII_Oxy"/>
    <property type="match status" value="1"/>
</dbReference>
<keyword evidence="2 5" id="KW-0479">Metal-binding</keyword>
<name>A0A1Z5RB23_SORBI</name>
<evidence type="ECO:0000256" key="5">
    <source>
        <dbReference type="RuleBase" id="RU003682"/>
    </source>
</evidence>
<dbReference type="InterPro" id="IPR050295">
    <property type="entry name" value="Plant_2OG-oxidoreductases"/>
</dbReference>
<dbReference type="STRING" id="4558.A0A1Z5RB23"/>
<dbReference type="GO" id="GO:0016491">
    <property type="term" value="F:oxidoreductase activity"/>
    <property type="evidence" value="ECO:0007669"/>
    <property type="project" value="UniProtKB-KW"/>
</dbReference>
<dbReference type="Gramene" id="OQU80974">
    <property type="protein sequence ID" value="OQU80974"/>
    <property type="gene ID" value="SORBI_3007G216201"/>
</dbReference>
<dbReference type="eggNOG" id="KOG0143">
    <property type="taxonomic scope" value="Eukaryota"/>
</dbReference>
<evidence type="ECO:0000256" key="4">
    <source>
        <dbReference type="ARBA" id="ARBA00023004"/>
    </source>
</evidence>
<organism evidence="7 8">
    <name type="scientific">Sorghum bicolor</name>
    <name type="common">Sorghum</name>
    <name type="synonym">Sorghum vulgare</name>
    <dbReference type="NCBI Taxonomy" id="4558"/>
    <lineage>
        <taxon>Eukaryota</taxon>
        <taxon>Viridiplantae</taxon>
        <taxon>Streptophyta</taxon>
        <taxon>Embryophyta</taxon>
        <taxon>Tracheophyta</taxon>
        <taxon>Spermatophyta</taxon>
        <taxon>Magnoliopsida</taxon>
        <taxon>Liliopsida</taxon>
        <taxon>Poales</taxon>
        <taxon>Poaceae</taxon>
        <taxon>PACMAD clade</taxon>
        <taxon>Panicoideae</taxon>
        <taxon>Andropogonodae</taxon>
        <taxon>Andropogoneae</taxon>
        <taxon>Sorghinae</taxon>
        <taxon>Sorghum</taxon>
    </lineage>
</organism>
<gene>
    <name evidence="7" type="ORF">SORBI_3007G216201</name>
</gene>
<protein>
    <recommendedName>
        <fullName evidence="6">Fe2OG dioxygenase domain-containing protein</fullName>
    </recommendedName>
</protein>
<evidence type="ECO:0000259" key="6">
    <source>
        <dbReference type="PROSITE" id="PS51471"/>
    </source>
</evidence>
<proteinExistence type="inferred from homology"/>
<evidence type="ECO:0000256" key="1">
    <source>
        <dbReference type="ARBA" id="ARBA00008056"/>
    </source>
</evidence>
<dbReference type="PANTHER" id="PTHR47991">
    <property type="entry name" value="OXOGLUTARATE/IRON-DEPENDENT DIOXYGENASE"/>
    <property type="match status" value="1"/>
</dbReference>
<dbReference type="AlphaFoldDB" id="A0A1Z5RB23"/>
<dbReference type="PROSITE" id="PS51471">
    <property type="entry name" value="FE2OG_OXY"/>
    <property type="match status" value="1"/>
</dbReference>
<dbReference type="Pfam" id="PF14226">
    <property type="entry name" value="DIOX_N"/>
    <property type="match status" value="1"/>
</dbReference>
<dbReference type="InterPro" id="IPR044861">
    <property type="entry name" value="IPNS-like_FE2OG_OXY"/>
</dbReference>
<dbReference type="OMA" id="MEWGFFM"/>
<dbReference type="SUPFAM" id="SSF51197">
    <property type="entry name" value="Clavaminate synthase-like"/>
    <property type="match status" value="1"/>
</dbReference>
<dbReference type="InParanoid" id="A0A1Z5RB23"/>
<evidence type="ECO:0000313" key="7">
    <source>
        <dbReference type="EMBL" id="OQU80974.1"/>
    </source>
</evidence>
<keyword evidence="4 5" id="KW-0408">Iron</keyword>
<feature type="domain" description="Fe2OG dioxygenase" evidence="6">
    <location>
        <begin position="216"/>
        <end position="323"/>
    </location>
</feature>
<keyword evidence="8" id="KW-1185">Reference proteome</keyword>
<dbReference type="GO" id="GO:0046872">
    <property type="term" value="F:metal ion binding"/>
    <property type="evidence" value="ECO:0007669"/>
    <property type="project" value="UniProtKB-KW"/>
</dbReference>
<reference evidence="8" key="2">
    <citation type="journal article" date="2018" name="Plant J.">
        <title>The Sorghum bicolor reference genome: improved assembly, gene annotations, a transcriptome atlas, and signatures of genome organization.</title>
        <authorList>
            <person name="McCormick R.F."/>
            <person name="Truong S.K."/>
            <person name="Sreedasyam A."/>
            <person name="Jenkins J."/>
            <person name="Shu S."/>
            <person name="Sims D."/>
            <person name="Kennedy M."/>
            <person name="Amirebrahimi M."/>
            <person name="Weers B.D."/>
            <person name="McKinley B."/>
            <person name="Mattison A."/>
            <person name="Morishige D.T."/>
            <person name="Grimwood J."/>
            <person name="Schmutz J."/>
            <person name="Mullet J.E."/>
        </authorList>
    </citation>
    <scope>NUCLEOTIDE SEQUENCE [LARGE SCALE GENOMIC DNA]</scope>
    <source>
        <strain evidence="8">cv. BTx623</strain>
    </source>
</reference>
<dbReference type="InterPro" id="IPR026992">
    <property type="entry name" value="DIOX_N"/>
</dbReference>
<dbReference type="Proteomes" id="UP000000768">
    <property type="component" value="Chromosome 7"/>
</dbReference>
<dbReference type="Gene3D" id="2.60.120.330">
    <property type="entry name" value="B-lactam Antibiotic, Isopenicillin N Synthase, Chain"/>
    <property type="match status" value="1"/>
</dbReference>
<comment type="similarity">
    <text evidence="1 5">Belongs to the iron/ascorbate-dependent oxidoreductase family.</text>
</comment>
<sequence>MCMNTGAPRQTPAPATSLPRLALLQIVVSDPNPCTALMAGPSAYHSTTVPCTHGGADPAVPDSGTGIPVVDFDALVNGAAEQRAQAVRDVGRACQDWGFFMVVNHGVSEDLKEAFMASCEELFSSPSEEKAAYLEAGPMAPVRVGSGFYAAVDGARYCRDYVKMFAHPELHCPAKLIRAEVATEYAATTRRLLLSLATAVSESLGLAGGRVAEAMRLESSSPNRYPAPCTGQGGDDDVGVPALGLPAHSDHGFLTLLFQNGVDGLQVHHGGRWLLATPLPGAFFVIAGDQLEIVSNGRYKGVLHRAVVGGERARMSAVSMISPCLDAVVEPVPELAVDGQGLEFRGVRYRDYMEHQQSNRLNGKAALDIARVQRAVAEPDN</sequence>
<dbReference type="EMBL" id="CM000766">
    <property type="protein sequence ID" value="OQU80974.1"/>
    <property type="molecule type" value="Genomic_DNA"/>
</dbReference>
<keyword evidence="3 5" id="KW-0560">Oxidoreductase</keyword>
<evidence type="ECO:0000256" key="2">
    <source>
        <dbReference type="ARBA" id="ARBA00022723"/>
    </source>
</evidence>